<dbReference type="EMBL" id="AYKW01000067">
    <property type="protein sequence ID" value="PIL23941.1"/>
    <property type="molecule type" value="Genomic_DNA"/>
</dbReference>
<organism evidence="1 2">
    <name type="scientific">Ganoderma sinense ZZ0214-1</name>
    <dbReference type="NCBI Taxonomy" id="1077348"/>
    <lineage>
        <taxon>Eukaryota</taxon>
        <taxon>Fungi</taxon>
        <taxon>Dikarya</taxon>
        <taxon>Basidiomycota</taxon>
        <taxon>Agaricomycotina</taxon>
        <taxon>Agaricomycetes</taxon>
        <taxon>Polyporales</taxon>
        <taxon>Polyporaceae</taxon>
        <taxon>Ganoderma</taxon>
    </lineage>
</organism>
<comment type="caution">
    <text evidence="1">The sequence shown here is derived from an EMBL/GenBank/DDBJ whole genome shotgun (WGS) entry which is preliminary data.</text>
</comment>
<accession>A0A2G8RR25</accession>
<dbReference type="AlphaFoldDB" id="A0A2G8RR25"/>
<protein>
    <submittedName>
        <fullName evidence="1">Uncharacterized protein</fullName>
    </submittedName>
</protein>
<evidence type="ECO:0000313" key="1">
    <source>
        <dbReference type="EMBL" id="PIL23941.1"/>
    </source>
</evidence>
<reference evidence="1 2" key="1">
    <citation type="journal article" date="2015" name="Sci. Rep.">
        <title>Chromosome-level genome map provides insights into diverse defense mechanisms in the medicinal fungus Ganoderma sinense.</title>
        <authorList>
            <person name="Zhu Y."/>
            <person name="Xu J."/>
            <person name="Sun C."/>
            <person name="Zhou S."/>
            <person name="Xu H."/>
            <person name="Nelson D.R."/>
            <person name="Qian J."/>
            <person name="Song J."/>
            <person name="Luo H."/>
            <person name="Xiang L."/>
            <person name="Li Y."/>
            <person name="Xu Z."/>
            <person name="Ji A."/>
            <person name="Wang L."/>
            <person name="Lu S."/>
            <person name="Hayward A."/>
            <person name="Sun W."/>
            <person name="Li X."/>
            <person name="Schwartz D.C."/>
            <person name="Wang Y."/>
            <person name="Chen S."/>
        </authorList>
    </citation>
    <scope>NUCLEOTIDE SEQUENCE [LARGE SCALE GENOMIC DNA]</scope>
    <source>
        <strain evidence="1 2">ZZ0214-1</strain>
    </source>
</reference>
<proteinExistence type="predicted"/>
<sequence length="82" mass="9013">MKHWPIHSQSCDRDVTRDTRSVDGVQPLYPYVGEITLGTRSAVDSLPPVSVDHMLAPAASGLAYDYVVYSLYAKHDSGMCTL</sequence>
<evidence type="ECO:0000313" key="2">
    <source>
        <dbReference type="Proteomes" id="UP000230002"/>
    </source>
</evidence>
<dbReference type="OrthoDB" id="2765210at2759"/>
<gene>
    <name evidence="1" type="ORF">GSI_13692</name>
</gene>
<name>A0A2G8RR25_9APHY</name>
<keyword evidence="2" id="KW-1185">Reference proteome</keyword>
<dbReference type="Proteomes" id="UP000230002">
    <property type="component" value="Unassembled WGS sequence"/>
</dbReference>